<dbReference type="Pfam" id="PF02653">
    <property type="entry name" value="BPD_transp_2"/>
    <property type="match status" value="1"/>
</dbReference>
<sequence length="323" mass="33243">MAATAAVVIGVLGLLGVLWQAFEKGLGSTGNVPTFILITLNGLTLAGLYFISASGLTLIFGLLRVTNLAHGALFLLGGYVALTLVQDAGMSWWLAAALAMLVSGGVGLVMHQLFLRWNQGQDLRQALITIAVSLILADQMLAYFGATPTAIAPPESLAQPLPLGVYDLSYPTFRIAMLVAALLVGVLFWLVYTRTRVGMVVRAGVDDTQMTSALGVNVQLVFAGAFFVGSALAGLGGAFAGTALSLAPGQDQSFLVSALVVVIVGGMGSLGGAAIGALLLGLVDQYASAYLPAEYANLSALLTFVLLAAILAVRPTGLFGKAR</sequence>
<evidence type="ECO:0000256" key="9">
    <source>
        <dbReference type="SAM" id="Phobius"/>
    </source>
</evidence>
<evidence type="ECO:0000256" key="6">
    <source>
        <dbReference type="ARBA" id="ARBA00022989"/>
    </source>
</evidence>
<dbReference type="CDD" id="cd06582">
    <property type="entry name" value="TM_PBP1_LivH_like"/>
    <property type="match status" value="1"/>
</dbReference>
<feature type="transmembrane region" description="Helical" evidence="9">
    <location>
        <begin position="92"/>
        <end position="114"/>
    </location>
</feature>
<name>I4EWM5_MODI5</name>
<evidence type="ECO:0000256" key="7">
    <source>
        <dbReference type="ARBA" id="ARBA00023136"/>
    </source>
</evidence>
<evidence type="ECO:0000313" key="11">
    <source>
        <dbReference type="Proteomes" id="UP000006461"/>
    </source>
</evidence>
<evidence type="ECO:0000256" key="2">
    <source>
        <dbReference type="ARBA" id="ARBA00022448"/>
    </source>
</evidence>
<dbReference type="EMBL" id="FO203431">
    <property type="protein sequence ID" value="CCH87788.1"/>
    <property type="molecule type" value="Genomic_DNA"/>
</dbReference>
<dbReference type="OrthoDB" id="9807115at2"/>
<dbReference type="eggNOG" id="COG0559">
    <property type="taxonomic scope" value="Bacteria"/>
</dbReference>
<proteinExistence type="inferred from homology"/>
<dbReference type="OMA" id="FATWFVI"/>
<accession>I4EWM5</accession>
<comment type="subcellular location">
    <subcellularLocation>
        <location evidence="1">Cell membrane</location>
        <topology evidence="1">Multi-pass membrane protein</topology>
    </subcellularLocation>
</comment>
<evidence type="ECO:0000256" key="3">
    <source>
        <dbReference type="ARBA" id="ARBA00022475"/>
    </source>
</evidence>
<keyword evidence="7 9" id="KW-0472">Membrane</keyword>
<dbReference type="GO" id="GO:0022857">
    <property type="term" value="F:transmembrane transporter activity"/>
    <property type="evidence" value="ECO:0007669"/>
    <property type="project" value="InterPro"/>
</dbReference>
<organism evidence="10 11">
    <name type="scientific">Modestobacter italicus (strain DSM 44449 / CECT 9708 / BC 501)</name>
    <dbReference type="NCBI Taxonomy" id="2732864"/>
    <lineage>
        <taxon>Bacteria</taxon>
        <taxon>Bacillati</taxon>
        <taxon>Actinomycetota</taxon>
        <taxon>Actinomycetes</taxon>
        <taxon>Geodermatophilales</taxon>
        <taxon>Geodermatophilaceae</taxon>
        <taxon>Modestobacter</taxon>
    </lineage>
</organism>
<dbReference type="PANTHER" id="PTHR11795">
    <property type="entry name" value="BRANCHED-CHAIN AMINO ACID TRANSPORT SYSTEM PERMEASE PROTEIN LIVH"/>
    <property type="match status" value="1"/>
</dbReference>
<dbReference type="HOGENOM" id="CLU_039929_2_2_11"/>
<dbReference type="KEGG" id="mmar:MODMU_2356"/>
<keyword evidence="6 9" id="KW-1133">Transmembrane helix</keyword>
<keyword evidence="4 9" id="KW-0812">Transmembrane</keyword>
<feature type="transmembrane region" description="Helical" evidence="9">
    <location>
        <begin position="36"/>
        <end position="61"/>
    </location>
</feature>
<dbReference type="InterPro" id="IPR001851">
    <property type="entry name" value="ABC_transp_permease"/>
</dbReference>
<keyword evidence="5" id="KW-0029">Amino-acid transport</keyword>
<evidence type="ECO:0000256" key="5">
    <source>
        <dbReference type="ARBA" id="ARBA00022970"/>
    </source>
</evidence>
<dbReference type="Proteomes" id="UP000006461">
    <property type="component" value="Chromosome"/>
</dbReference>
<feature type="transmembrane region" description="Helical" evidence="9">
    <location>
        <begin position="295"/>
        <end position="313"/>
    </location>
</feature>
<evidence type="ECO:0000256" key="1">
    <source>
        <dbReference type="ARBA" id="ARBA00004651"/>
    </source>
</evidence>
<dbReference type="GO" id="GO:0006865">
    <property type="term" value="P:amino acid transport"/>
    <property type="evidence" value="ECO:0007669"/>
    <property type="project" value="UniProtKB-KW"/>
</dbReference>
<feature type="transmembrane region" description="Helical" evidence="9">
    <location>
        <begin position="172"/>
        <end position="192"/>
    </location>
</feature>
<keyword evidence="3" id="KW-1003">Cell membrane</keyword>
<dbReference type="AlphaFoldDB" id="I4EWM5"/>
<keyword evidence="11" id="KW-1185">Reference proteome</keyword>
<evidence type="ECO:0000256" key="4">
    <source>
        <dbReference type="ARBA" id="ARBA00022692"/>
    </source>
</evidence>
<feature type="transmembrane region" description="Helical" evidence="9">
    <location>
        <begin position="68"/>
        <end position="86"/>
    </location>
</feature>
<dbReference type="PANTHER" id="PTHR11795:SF442">
    <property type="entry name" value="ABC TRANSPORTER ATP-BINDING PROTEIN"/>
    <property type="match status" value="1"/>
</dbReference>
<keyword evidence="2" id="KW-0813">Transport</keyword>
<protein>
    <submittedName>
        <fullName evidence="10">ABC transporter, permease protein</fullName>
    </submittedName>
</protein>
<dbReference type="PATRIC" id="fig|477641.3.peg.2245"/>
<feature type="transmembrane region" description="Helical" evidence="9">
    <location>
        <begin position="254"/>
        <end position="283"/>
    </location>
</feature>
<dbReference type="GO" id="GO:0005886">
    <property type="term" value="C:plasma membrane"/>
    <property type="evidence" value="ECO:0007669"/>
    <property type="project" value="UniProtKB-SubCell"/>
</dbReference>
<dbReference type="InterPro" id="IPR052157">
    <property type="entry name" value="BCAA_transport_permease"/>
</dbReference>
<evidence type="ECO:0000313" key="10">
    <source>
        <dbReference type="EMBL" id="CCH87788.1"/>
    </source>
</evidence>
<evidence type="ECO:0000256" key="8">
    <source>
        <dbReference type="ARBA" id="ARBA00037998"/>
    </source>
</evidence>
<reference evidence="10 11" key="1">
    <citation type="journal article" date="2012" name="J. Bacteriol.">
        <title>Genome Sequence of Radiation-Resistant Modestobacter marinus Strain BC501, a Representative Actinobacterium That Thrives on Calcareous Stone Surfaces.</title>
        <authorList>
            <person name="Normand P."/>
            <person name="Gury J."/>
            <person name="Pujic P."/>
            <person name="Chouaia B."/>
            <person name="Crotti E."/>
            <person name="Brusetti L."/>
            <person name="Daffonchio D."/>
            <person name="Vacherie B."/>
            <person name="Barbe V."/>
            <person name="Medigue C."/>
            <person name="Calteau A."/>
            <person name="Ghodhbane-Gtari F."/>
            <person name="Essoussi I."/>
            <person name="Nouioui I."/>
            <person name="Abbassi-Ghozzi I."/>
            <person name="Gtari M."/>
        </authorList>
    </citation>
    <scope>NUCLEOTIDE SEQUENCE [LARGE SCALE GENOMIC DNA]</scope>
    <source>
        <strain evidence="11">BC 501</strain>
    </source>
</reference>
<dbReference type="STRING" id="477641.MODMU_2356"/>
<comment type="similarity">
    <text evidence="8">Belongs to the binding-protein-dependent transport system permease family. LivHM subfamily.</text>
</comment>
<feature type="transmembrane region" description="Helical" evidence="9">
    <location>
        <begin position="126"/>
        <end position="152"/>
    </location>
</feature>
<feature type="transmembrane region" description="Helical" evidence="9">
    <location>
        <begin position="220"/>
        <end position="242"/>
    </location>
</feature>
<gene>
    <name evidence="10" type="ordered locus">MODMU_2356</name>
</gene>